<dbReference type="eggNOG" id="COG0596">
    <property type="taxonomic scope" value="Bacteria"/>
</dbReference>
<dbReference type="InterPro" id="IPR029058">
    <property type="entry name" value="AB_hydrolase_fold"/>
</dbReference>
<dbReference type="EMBL" id="CP000393">
    <property type="protein sequence ID" value="ABG52725.1"/>
    <property type="molecule type" value="Genomic_DNA"/>
</dbReference>
<dbReference type="HOGENOM" id="CLU_020336_13_4_3"/>
<dbReference type="KEGG" id="ter:Tery_3663"/>
<dbReference type="Gene3D" id="3.40.50.1820">
    <property type="entry name" value="alpha/beta hydrolase"/>
    <property type="match status" value="1"/>
</dbReference>
<protein>
    <submittedName>
        <fullName evidence="2">Alpha/beta hydrolase fold</fullName>
    </submittedName>
</protein>
<dbReference type="SUPFAM" id="SSF53474">
    <property type="entry name" value="alpha/beta-Hydrolases"/>
    <property type="match status" value="1"/>
</dbReference>
<dbReference type="AlphaFoldDB" id="Q10YE9"/>
<accession>Q10YE9</accession>
<evidence type="ECO:0000313" key="2">
    <source>
        <dbReference type="EMBL" id="ABG52725.1"/>
    </source>
</evidence>
<dbReference type="OrthoDB" id="526428at2"/>
<reference evidence="2" key="1">
    <citation type="submission" date="2006-06" db="EMBL/GenBank/DDBJ databases">
        <title>Complete sequence of Trichodesmium erythraeum IMS101.</title>
        <authorList>
            <consortium name="US DOE Joint Genome Institute"/>
            <person name="Copeland A."/>
            <person name="Lucas S."/>
            <person name="Lapidus A."/>
            <person name="Barry K."/>
            <person name="Detter J.C."/>
            <person name="Glavina del Rio T."/>
            <person name="Hammon N."/>
            <person name="Israni S."/>
            <person name="Dalin E."/>
            <person name="Tice H."/>
            <person name="Pitluck S."/>
            <person name="Kiss H."/>
            <person name="Munk A.C."/>
            <person name="Brettin T."/>
            <person name="Bruce D."/>
            <person name="Han C."/>
            <person name="Tapia R."/>
            <person name="Gilna P."/>
            <person name="Schmutz J."/>
            <person name="Larimer F."/>
            <person name="Land M."/>
            <person name="Hauser L."/>
            <person name="Kyrpides N."/>
            <person name="Kim E."/>
            <person name="Richardson P."/>
        </authorList>
    </citation>
    <scope>NUCLEOTIDE SEQUENCE [LARGE SCALE GENOMIC DNA]</scope>
    <source>
        <strain evidence="2">IMS101</strain>
    </source>
</reference>
<dbReference type="ESTHER" id="triei-q10ye9">
    <property type="family name" value="6_AlphaBeta_hydrolase"/>
</dbReference>
<feature type="domain" description="AB hydrolase-1" evidence="1">
    <location>
        <begin position="39"/>
        <end position="267"/>
    </location>
</feature>
<dbReference type="STRING" id="203124.Tery_3663"/>
<dbReference type="RefSeq" id="WP_011613057.1">
    <property type="nucleotide sequence ID" value="NC_008312.1"/>
</dbReference>
<gene>
    <name evidence="2" type="ordered locus">Tery_3663</name>
</gene>
<sequence length="304" mass="33991">MFIPIGFEQKSIVTFQGRMVYYTNDKTPWKTENDKNDLPTLVFFHGFGGGSSAYEWSKVYPALASEYRILAPDLIGWGRSEHQALDYKVEDYITTIIEFLEQTCQAPTRVIASSLTAAIMVRVAIARPELFKSLILTTPAGLSEFGANYTRSFFAQLVSTPILDRFIYNAGVATSGGIRNFLETRQFANPTLIYNEIVEAYLESAIQPNAEYATLSFVRGDLCFDLSLYINQLTIPTAIIWGKKSQFTSPEIGQRLADLNRQAVVIFQTLDNVGLTPQLEVPAVTIGLIKKFLKQLDEVPVSIV</sequence>
<dbReference type="GO" id="GO:0016787">
    <property type="term" value="F:hydrolase activity"/>
    <property type="evidence" value="ECO:0007669"/>
    <property type="project" value="UniProtKB-KW"/>
</dbReference>
<name>Q10YE9_TRIEI</name>
<evidence type="ECO:0000259" key="1">
    <source>
        <dbReference type="Pfam" id="PF00561"/>
    </source>
</evidence>
<dbReference type="PANTHER" id="PTHR46438">
    <property type="entry name" value="ALPHA/BETA-HYDROLASES SUPERFAMILY PROTEIN"/>
    <property type="match status" value="1"/>
</dbReference>
<dbReference type="PRINTS" id="PR00111">
    <property type="entry name" value="ABHYDROLASE"/>
</dbReference>
<organism evidence="2">
    <name type="scientific">Trichodesmium erythraeum (strain IMS101)</name>
    <dbReference type="NCBI Taxonomy" id="203124"/>
    <lineage>
        <taxon>Bacteria</taxon>
        <taxon>Bacillati</taxon>
        <taxon>Cyanobacteriota</taxon>
        <taxon>Cyanophyceae</taxon>
        <taxon>Oscillatoriophycideae</taxon>
        <taxon>Oscillatoriales</taxon>
        <taxon>Microcoleaceae</taxon>
        <taxon>Trichodesmium</taxon>
    </lineage>
</organism>
<proteinExistence type="predicted"/>
<dbReference type="PANTHER" id="PTHR46438:SF2">
    <property type="entry name" value="ALPHA_BETA-HYDROLASES SUPERFAMILY PROTEIN"/>
    <property type="match status" value="1"/>
</dbReference>
<keyword evidence="2" id="KW-0378">Hydrolase</keyword>
<dbReference type="InterPro" id="IPR000073">
    <property type="entry name" value="AB_hydrolase_1"/>
</dbReference>
<dbReference type="Pfam" id="PF00561">
    <property type="entry name" value="Abhydrolase_1"/>
    <property type="match status" value="1"/>
</dbReference>